<dbReference type="AlphaFoldDB" id="A0A316VN26"/>
<evidence type="ECO:0000256" key="10">
    <source>
        <dbReference type="PIRSR" id="PIRSR006621-2"/>
    </source>
</evidence>
<protein>
    <submittedName>
        <fullName evidence="12">FMN-linked oxidoreductase</fullName>
    </submittedName>
</protein>
<evidence type="ECO:0000256" key="4">
    <source>
        <dbReference type="ARBA" id="ARBA00022664"/>
    </source>
</evidence>
<comment type="cofactor">
    <cofactor evidence="1 10">
        <name>FMN</name>
        <dbReference type="ChEBI" id="CHEBI:58210"/>
    </cofactor>
</comment>
<dbReference type="InterPro" id="IPR001269">
    <property type="entry name" value="DUS_fam"/>
</dbReference>
<dbReference type="GO" id="GO:0017150">
    <property type="term" value="F:tRNA dihydrouridine synthase activity"/>
    <property type="evidence" value="ECO:0007669"/>
    <property type="project" value="InterPro"/>
</dbReference>
<evidence type="ECO:0000256" key="5">
    <source>
        <dbReference type="ARBA" id="ARBA00022694"/>
    </source>
</evidence>
<feature type="domain" description="DUS-like FMN-binding" evidence="11">
    <location>
        <begin position="20"/>
        <end position="257"/>
    </location>
</feature>
<evidence type="ECO:0000256" key="8">
    <source>
        <dbReference type="ARBA" id="ARBA00049447"/>
    </source>
</evidence>
<comment type="catalytic activity">
    <reaction evidence="8">
        <text>a 5,6-dihydrouridine in mRNA + NADP(+) = a uridine in mRNA + NADPH + H(+)</text>
        <dbReference type="Rhea" id="RHEA:69855"/>
        <dbReference type="Rhea" id="RHEA-COMP:14658"/>
        <dbReference type="Rhea" id="RHEA-COMP:17789"/>
        <dbReference type="ChEBI" id="CHEBI:15378"/>
        <dbReference type="ChEBI" id="CHEBI:57783"/>
        <dbReference type="ChEBI" id="CHEBI:58349"/>
        <dbReference type="ChEBI" id="CHEBI:65315"/>
        <dbReference type="ChEBI" id="CHEBI:74443"/>
    </reaction>
    <physiologicalReaction direction="right-to-left" evidence="8">
        <dbReference type="Rhea" id="RHEA:69857"/>
    </physiologicalReaction>
</comment>
<dbReference type="GO" id="GO:0006397">
    <property type="term" value="P:mRNA processing"/>
    <property type="evidence" value="ECO:0007669"/>
    <property type="project" value="UniProtKB-KW"/>
</dbReference>
<accession>A0A316VN26</accession>
<dbReference type="PIRSF" id="PIRSF006621">
    <property type="entry name" value="Dus"/>
    <property type="match status" value="1"/>
</dbReference>
<proteinExistence type="predicted"/>
<dbReference type="OrthoDB" id="10262250at2759"/>
<keyword evidence="13" id="KW-1185">Reference proteome</keyword>
<evidence type="ECO:0000313" key="13">
    <source>
        <dbReference type="Proteomes" id="UP000245771"/>
    </source>
</evidence>
<dbReference type="InParanoid" id="A0A316VN26"/>
<keyword evidence="5" id="KW-0819">tRNA processing</keyword>
<dbReference type="GO" id="GO:0050660">
    <property type="term" value="F:flavin adenine dinucleotide binding"/>
    <property type="evidence" value="ECO:0007669"/>
    <property type="project" value="InterPro"/>
</dbReference>
<comment type="catalytic activity">
    <reaction evidence="7">
        <text>a 5,6-dihydrouridine in mRNA + NAD(+) = a uridine in mRNA + NADH + H(+)</text>
        <dbReference type="Rhea" id="RHEA:69851"/>
        <dbReference type="Rhea" id="RHEA-COMP:14658"/>
        <dbReference type="Rhea" id="RHEA-COMP:17789"/>
        <dbReference type="ChEBI" id="CHEBI:15378"/>
        <dbReference type="ChEBI" id="CHEBI:57540"/>
        <dbReference type="ChEBI" id="CHEBI:57945"/>
        <dbReference type="ChEBI" id="CHEBI:65315"/>
        <dbReference type="ChEBI" id="CHEBI:74443"/>
    </reaction>
    <physiologicalReaction direction="right-to-left" evidence="7">
        <dbReference type="Rhea" id="RHEA:69853"/>
    </physiologicalReaction>
</comment>
<evidence type="ECO:0000256" key="9">
    <source>
        <dbReference type="PIRSR" id="PIRSR006621-1"/>
    </source>
</evidence>
<evidence type="ECO:0000256" key="6">
    <source>
        <dbReference type="ARBA" id="ARBA00023002"/>
    </source>
</evidence>
<dbReference type="InterPro" id="IPR013785">
    <property type="entry name" value="Aldolase_TIM"/>
</dbReference>
<dbReference type="InterPro" id="IPR035587">
    <property type="entry name" value="DUS-like_FMN-bd"/>
</dbReference>
<keyword evidence="3 10" id="KW-0288">FMN</keyword>
<evidence type="ECO:0000256" key="1">
    <source>
        <dbReference type="ARBA" id="ARBA00001917"/>
    </source>
</evidence>
<dbReference type="Proteomes" id="UP000245771">
    <property type="component" value="Unassembled WGS sequence"/>
</dbReference>
<dbReference type="STRING" id="1280837.A0A316VN26"/>
<evidence type="ECO:0000256" key="3">
    <source>
        <dbReference type="ARBA" id="ARBA00022643"/>
    </source>
</evidence>
<dbReference type="FunCoup" id="A0A316VN26">
    <property type="interactions" value="462"/>
</dbReference>
<feature type="non-terminal residue" evidence="12">
    <location>
        <position position="273"/>
    </location>
</feature>
<keyword evidence="6" id="KW-0560">Oxidoreductase</keyword>
<name>A0A316VN26_9BASI</name>
<dbReference type="GO" id="GO:0005737">
    <property type="term" value="C:cytoplasm"/>
    <property type="evidence" value="ECO:0007669"/>
    <property type="project" value="TreeGrafter"/>
</dbReference>
<dbReference type="RefSeq" id="XP_025357803.1">
    <property type="nucleotide sequence ID" value="XM_025496069.1"/>
</dbReference>
<feature type="binding site" evidence="10">
    <location>
        <position position="68"/>
    </location>
    <ligand>
        <name>FMN</name>
        <dbReference type="ChEBI" id="CHEBI:58210"/>
    </ligand>
</feature>
<sequence length="273" mass="30063">MVRIGALPTRLLSLQYGADLVWSPEIVDRAIIGCDRTVNEKTGLVAYSREGKHIFTTHPIERDRLIFQLGSSSPEWAYKAIKFITAHDEVAGVDLNCGCPKSFSTIGGMGAQLLSTPDLLCDILRAMRIAAPSHVSVTCKIRLLPTKEETQNLVRKIVRTNCIDALTLHCRTKTMRPREPALPHRLQEVKEIVDQESGGKLPLICNGDAWDAAEARSLMQKTGVSAVMMARGPEGNPSCFRPEGVLSVPEIIAPEWVKLAIALDNQYGNTKYC</sequence>
<evidence type="ECO:0000256" key="7">
    <source>
        <dbReference type="ARBA" id="ARBA00048342"/>
    </source>
</evidence>
<evidence type="ECO:0000259" key="11">
    <source>
        <dbReference type="Pfam" id="PF01207"/>
    </source>
</evidence>
<dbReference type="InterPro" id="IPR052582">
    <property type="entry name" value="tRNA-DUS-like"/>
</dbReference>
<dbReference type="PROSITE" id="PS01136">
    <property type="entry name" value="UPF0034"/>
    <property type="match status" value="1"/>
</dbReference>
<dbReference type="Pfam" id="PF01207">
    <property type="entry name" value="Dus"/>
    <property type="match status" value="1"/>
</dbReference>
<dbReference type="EMBL" id="KZ819602">
    <property type="protein sequence ID" value="PWN37501.1"/>
    <property type="molecule type" value="Genomic_DNA"/>
</dbReference>
<keyword evidence="10" id="KW-0547">Nucleotide-binding</keyword>
<dbReference type="PANTHER" id="PTHR45936">
    <property type="entry name" value="TRNA-DIHYDROURIDINE(20) SYNTHASE [NAD(P)+]-LIKE"/>
    <property type="match status" value="1"/>
</dbReference>
<feature type="active site" description="Proton donor" evidence="9">
    <location>
        <position position="99"/>
    </location>
</feature>
<keyword evidence="4" id="KW-0507">mRNA processing</keyword>
<feature type="binding site" evidence="10">
    <location>
        <position position="169"/>
    </location>
    <ligand>
        <name>FMN</name>
        <dbReference type="ChEBI" id="CHEBI:58210"/>
    </ligand>
</feature>
<dbReference type="SUPFAM" id="SSF51395">
    <property type="entry name" value="FMN-linked oxidoreductases"/>
    <property type="match status" value="1"/>
</dbReference>
<dbReference type="GeneID" id="37017850"/>
<dbReference type="PANTHER" id="PTHR45936:SF1">
    <property type="entry name" value="TRNA-DIHYDROURIDINE(20) SYNTHASE [NAD(P)+]-LIKE"/>
    <property type="match status" value="1"/>
</dbReference>
<dbReference type="InterPro" id="IPR018517">
    <property type="entry name" value="tRNA_hU_synthase_CS"/>
</dbReference>
<evidence type="ECO:0000256" key="2">
    <source>
        <dbReference type="ARBA" id="ARBA00022630"/>
    </source>
</evidence>
<dbReference type="Gene3D" id="3.20.20.70">
    <property type="entry name" value="Aldolase class I"/>
    <property type="match status" value="1"/>
</dbReference>
<organism evidence="12 13">
    <name type="scientific">Meira miltonrushii</name>
    <dbReference type="NCBI Taxonomy" id="1280837"/>
    <lineage>
        <taxon>Eukaryota</taxon>
        <taxon>Fungi</taxon>
        <taxon>Dikarya</taxon>
        <taxon>Basidiomycota</taxon>
        <taxon>Ustilaginomycotina</taxon>
        <taxon>Exobasidiomycetes</taxon>
        <taxon>Exobasidiales</taxon>
        <taxon>Brachybasidiaceae</taxon>
        <taxon>Meira</taxon>
    </lineage>
</organism>
<keyword evidence="2" id="KW-0285">Flavoprotein</keyword>
<reference evidence="12 13" key="1">
    <citation type="journal article" date="2018" name="Mol. Biol. Evol.">
        <title>Broad Genomic Sampling Reveals a Smut Pathogenic Ancestry of the Fungal Clade Ustilaginomycotina.</title>
        <authorList>
            <person name="Kijpornyongpan T."/>
            <person name="Mondo S.J."/>
            <person name="Barry K."/>
            <person name="Sandor L."/>
            <person name="Lee J."/>
            <person name="Lipzen A."/>
            <person name="Pangilinan J."/>
            <person name="LaButti K."/>
            <person name="Hainaut M."/>
            <person name="Henrissat B."/>
            <person name="Grigoriev I.V."/>
            <person name="Spatafora J.W."/>
            <person name="Aime M.C."/>
        </authorList>
    </citation>
    <scope>NUCLEOTIDE SEQUENCE [LARGE SCALE GENOMIC DNA]</scope>
    <source>
        <strain evidence="12 13">MCA 3882</strain>
    </source>
</reference>
<gene>
    <name evidence="12" type="ORF">FA14DRAFT_114708</name>
</gene>
<dbReference type="CDD" id="cd02801">
    <property type="entry name" value="DUS_like_FMN"/>
    <property type="match status" value="1"/>
</dbReference>
<evidence type="ECO:0000313" key="12">
    <source>
        <dbReference type="EMBL" id="PWN37501.1"/>
    </source>
</evidence>
<feature type="binding site" evidence="10">
    <location>
        <begin position="230"/>
        <end position="231"/>
    </location>
    <ligand>
        <name>FMN</name>
        <dbReference type="ChEBI" id="CHEBI:58210"/>
    </ligand>
</feature>